<evidence type="ECO:0000313" key="6">
    <source>
        <dbReference type="EMBL" id="EMT52057.1"/>
    </source>
</evidence>
<dbReference type="InterPro" id="IPR001347">
    <property type="entry name" value="SIS_dom"/>
</dbReference>
<dbReference type="SUPFAM" id="SSF53697">
    <property type="entry name" value="SIS domain"/>
    <property type="match status" value="1"/>
</dbReference>
<dbReference type="Pfam" id="PF01380">
    <property type="entry name" value="SIS"/>
    <property type="match status" value="1"/>
</dbReference>
<dbReference type="PROSITE" id="PS51464">
    <property type="entry name" value="SIS"/>
    <property type="match status" value="1"/>
</dbReference>
<dbReference type="InterPro" id="IPR000281">
    <property type="entry name" value="HTH_RpiR"/>
</dbReference>
<comment type="caution">
    <text evidence="6">The sequence shown here is derived from an EMBL/GenBank/DDBJ whole genome shotgun (WGS) entry which is preliminary data.</text>
</comment>
<dbReference type="Gene3D" id="1.10.10.10">
    <property type="entry name" value="Winged helix-like DNA-binding domain superfamily/Winged helix DNA-binding domain"/>
    <property type="match status" value="1"/>
</dbReference>
<dbReference type="EMBL" id="APBN01000005">
    <property type="protein sequence ID" value="EMT52057.1"/>
    <property type="molecule type" value="Genomic_DNA"/>
</dbReference>
<dbReference type="PANTHER" id="PTHR30514:SF18">
    <property type="entry name" value="RPIR-FAMILY TRANSCRIPTIONAL REGULATOR"/>
    <property type="match status" value="1"/>
</dbReference>
<dbReference type="PANTHER" id="PTHR30514">
    <property type="entry name" value="GLUCOKINASE"/>
    <property type="match status" value="1"/>
</dbReference>
<proteinExistence type="predicted"/>
<sequence>MSFEQLVKESFTQLSSGQKKVAEYLLENIEKVAFYTAVQIGREADVSETTVIRFAYALGFRGFSDMQAAIQQYVLESSSSRYAEPAPQAGEEPNIFTRVIERDIVILRQTLHQLNQQDVWRAVDWLLEADQVLVVGYRASYAAAHWFTFMLGMIRKNVLLIPFSGETEERIVSLTEKSVVMVISFPRYTKDSIRVAEASKRMGAKIIAATDRLLSPVSRISDIAFTTDINIESGHYSNASVINLLNLLLAGIEEKCGANNQTRMKQLEQLYSNWGTFEE</sequence>
<keyword evidence="2" id="KW-0238">DNA-binding</keyword>
<dbReference type="Gene3D" id="3.40.50.10490">
    <property type="entry name" value="Glucose-6-phosphate isomerase like protein, domain 1"/>
    <property type="match status" value="1"/>
</dbReference>
<dbReference type="InterPro" id="IPR035472">
    <property type="entry name" value="RpiR-like_SIS"/>
</dbReference>
<dbReference type="CDD" id="cd05013">
    <property type="entry name" value="SIS_RpiR"/>
    <property type="match status" value="1"/>
</dbReference>
<dbReference type="InterPro" id="IPR036388">
    <property type="entry name" value="WH-like_DNA-bd_sf"/>
</dbReference>
<dbReference type="InterPro" id="IPR046348">
    <property type="entry name" value="SIS_dom_sf"/>
</dbReference>
<dbReference type="GO" id="GO:1901135">
    <property type="term" value="P:carbohydrate derivative metabolic process"/>
    <property type="evidence" value="ECO:0007669"/>
    <property type="project" value="InterPro"/>
</dbReference>
<dbReference type="PATRIC" id="fig|1300222.3.peg.3026"/>
<dbReference type="GO" id="GO:0097367">
    <property type="term" value="F:carbohydrate derivative binding"/>
    <property type="evidence" value="ECO:0007669"/>
    <property type="project" value="InterPro"/>
</dbReference>
<feature type="domain" description="SIS" evidence="5">
    <location>
        <begin position="122"/>
        <end position="258"/>
    </location>
</feature>
<dbReference type="InterPro" id="IPR009057">
    <property type="entry name" value="Homeodomain-like_sf"/>
</dbReference>
<protein>
    <submittedName>
        <fullName evidence="6">RpiR family transcriptional regulator</fullName>
    </submittedName>
</protein>
<keyword evidence="3" id="KW-0804">Transcription</keyword>
<gene>
    <name evidence="6" type="ORF">I532_14478</name>
</gene>
<dbReference type="RefSeq" id="WP_003389084.1">
    <property type="nucleotide sequence ID" value="NZ_APBN01000005.1"/>
</dbReference>
<dbReference type="GO" id="GO:0003700">
    <property type="term" value="F:DNA-binding transcription factor activity"/>
    <property type="evidence" value="ECO:0007669"/>
    <property type="project" value="InterPro"/>
</dbReference>
<name>M8DF63_9BACL</name>
<dbReference type="SUPFAM" id="SSF46689">
    <property type="entry name" value="Homeodomain-like"/>
    <property type="match status" value="1"/>
</dbReference>
<feature type="domain" description="HTH rpiR-type" evidence="4">
    <location>
        <begin position="1"/>
        <end position="77"/>
    </location>
</feature>
<dbReference type="PROSITE" id="PS51071">
    <property type="entry name" value="HTH_RPIR"/>
    <property type="match status" value="1"/>
</dbReference>
<evidence type="ECO:0000259" key="4">
    <source>
        <dbReference type="PROSITE" id="PS51071"/>
    </source>
</evidence>
<dbReference type="Pfam" id="PF01418">
    <property type="entry name" value="HTH_6"/>
    <property type="match status" value="1"/>
</dbReference>
<evidence type="ECO:0000259" key="5">
    <source>
        <dbReference type="PROSITE" id="PS51464"/>
    </source>
</evidence>
<dbReference type="STRING" id="1300222.I532_14478"/>
<accession>M8DF63</accession>
<dbReference type="AlphaFoldDB" id="M8DF63"/>
<dbReference type="OrthoDB" id="2930at2"/>
<evidence type="ECO:0000256" key="3">
    <source>
        <dbReference type="ARBA" id="ARBA00023163"/>
    </source>
</evidence>
<organism evidence="6 7">
    <name type="scientific">Brevibacillus borstelensis AK1</name>
    <dbReference type="NCBI Taxonomy" id="1300222"/>
    <lineage>
        <taxon>Bacteria</taxon>
        <taxon>Bacillati</taxon>
        <taxon>Bacillota</taxon>
        <taxon>Bacilli</taxon>
        <taxon>Bacillales</taxon>
        <taxon>Paenibacillaceae</taxon>
        <taxon>Brevibacillus</taxon>
    </lineage>
</organism>
<dbReference type="InterPro" id="IPR047640">
    <property type="entry name" value="RpiR-like"/>
</dbReference>
<reference evidence="6 7" key="1">
    <citation type="submission" date="2013-03" db="EMBL/GenBank/DDBJ databases">
        <title>Assembly of a new bacterial strain Brevibacillus borstelensis AK1.</title>
        <authorList>
            <person name="Rajan I."/>
            <person name="PoliReddy D."/>
            <person name="Sugumar T."/>
            <person name="Rathinam K."/>
            <person name="Alqarawi S."/>
            <person name="Khalil A.B."/>
            <person name="Sivakumar N."/>
        </authorList>
    </citation>
    <scope>NUCLEOTIDE SEQUENCE [LARGE SCALE GENOMIC DNA]</scope>
    <source>
        <strain evidence="6 7">AK1</strain>
    </source>
</reference>
<dbReference type="Proteomes" id="UP000012081">
    <property type="component" value="Unassembled WGS sequence"/>
</dbReference>
<evidence type="ECO:0000313" key="7">
    <source>
        <dbReference type="Proteomes" id="UP000012081"/>
    </source>
</evidence>
<keyword evidence="1" id="KW-0805">Transcription regulation</keyword>
<evidence type="ECO:0000256" key="1">
    <source>
        <dbReference type="ARBA" id="ARBA00023015"/>
    </source>
</evidence>
<keyword evidence="7" id="KW-1185">Reference proteome</keyword>
<evidence type="ECO:0000256" key="2">
    <source>
        <dbReference type="ARBA" id="ARBA00023125"/>
    </source>
</evidence>
<dbReference type="GO" id="GO:0003677">
    <property type="term" value="F:DNA binding"/>
    <property type="evidence" value="ECO:0007669"/>
    <property type="project" value="UniProtKB-KW"/>
</dbReference>